<feature type="signal peptide" evidence="1">
    <location>
        <begin position="1"/>
        <end position="32"/>
    </location>
</feature>
<proteinExistence type="predicted"/>
<dbReference type="PROSITE" id="PS51257">
    <property type="entry name" value="PROKAR_LIPOPROTEIN"/>
    <property type="match status" value="1"/>
</dbReference>
<protein>
    <submittedName>
        <fullName evidence="2">Surface antigen</fullName>
    </submittedName>
</protein>
<gene>
    <name evidence="2" type="ORF">QO011_002745</name>
</gene>
<organism evidence="2 3">
    <name type="scientific">Labrys wisconsinensis</name>
    <dbReference type="NCBI Taxonomy" id="425677"/>
    <lineage>
        <taxon>Bacteria</taxon>
        <taxon>Pseudomonadati</taxon>
        <taxon>Pseudomonadota</taxon>
        <taxon>Alphaproteobacteria</taxon>
        <taxon>Hyphomicrobiales</taxon>
        <taxon>Xanthobacteraceae</taxon>
        <taxon>Labrys</taxon>
    </lineage>
</organism>
<accession>A0ABU0J666</accession>
<dbReference type="RefSeq" id="WP_307272715.1">
    <property type="nucleotide sequence ID" value="NZ_JAUSVX010000004.1"/>
</dbReference>
<keyword evidence="1" id="KW-0732">Signal</keyword>
<keyword evidence="3" id="KW-1185">Reference proteome</keyword>
<comment type="caution">
    <text evidence="2">The sequence shown here is derived from an EMBL/GenBank/DDBJ whole genome shotgun (WGS) entry which is preliminary data.</text>
</comment>
<sequence>MCDLKGRLRGRHGAAGRWFAAALALGSGLGLAGCGSEASAPKPVVALATAPGTDTDNPTLAGLDAADRQLAASAERQALDASGSGKPVTWRSAASTARYGSVAAGPVFTQNGQTCRPFSQTVYIDGVPQTGRATACRQPDGAWRRSG</sequence>
<name>A0ABU0J666_9HYPH</name>
<evidence type="ECO:0000313" key="2">
    <source>
        <dbReference type="EMBL" id="MDQ0469729.1"/>
    </source>
</evidence>
<evidence type="ECO:0000256" key="1">
    <source>
        <dbReference type="SAM" id="SignalP"/>
    </source>
</evidence>
<feature type="chain" id="PRO_5045490664" evidence="1">
    <location>
        <begin position="33"/>
        <end position="147"/>
    </location>
</feature>
<dbReference type="EMBL" id="JAUSVX010000004">
    <property type="protein sequence ID" value="MDQ0469729.1"/>
    <property type="molecule type" value="Genomic_DNA"/>
</dbReference>
<dbReference type="Proteomes" id="UP001242480">
    <property type="component" value="Unassembled WGS sequence"/>
</dbReference>
<reference evidence="2 3" key="1">
    <citation type="submission" date="2023-07" db="EMBL/GenBank/DDBJ databases">
        <title>Genomic Encyclopedia of Type Strains, Phase IV (KMG-IV): sequencing the most valuable type-strain genomes for metagenomic binning, comparative biology and taxonomic classification.</title>
        <authorList>
            <person name="Goeker M."/>
        </authorList>
    </citation>
    <scope>NUCLEOTIDE SEQUENCE [LARGE SCALE GENOMIC DNA]</scope>
    <source>
        <strain evidence="2 3">DSM 19619</strain>
    </source>
</reference>
<evidence type="ECO:0000313" key="3">
    <source>
        <dbReference type="Proteomes" id="UP001242480"/>
    </source>
</evidence>